<dbReference type="InterPro" id="IPR003658">
    <property type="entry name" value="Anti-sigma_ant"/>
</dbReference>
<dbReference type="PANTHER" id="PTHR33495:SF2">
    <property type="entry name" value="ANTI-SIGMA FACTOR ANTAGONIST TM_1081-RELATED"/>
    <property type="match status" value="1"/>
</dbReference>
<proteinExistence type="inferred from homology"/>
<evidence type="ECO:0000256" key="2">
    <source>
        <dbReference type="RuleBase" id="RU003749"/>
    </source>
</evidence>
<sequence length="114" mass="12073">MAAIDLQHHGNVIVAVLSGELTLANAQHLRGELEEALSTQGVTDVALDLAGVTYLDSSGLGSLIAVSTRARASGCRILLYRPSKEVHKLLDAAQLSGLFPLLEDEDDLLTLLPD</sequence>
<evidence type="ECO:0000259" key="3">
    <source>
        <dbReference type="PROSITE" id="PS50801"/>
    </source>
</evidence>
<evidence type="ECO:0000256" key="1">
    <source>
        <dbReference type="ARBA" id="ARBA00009013"/>
    </source>
</evidence>
<dbReference type="SMR" id="A0A0H3A951"/>
<dbReference type="PROSITE" id="PS50801">
    <property type="entry name" value="STAS"/>
    <property type="match status" value="1"/>
</dbReference>
<name>A0A0H3A951_NITV4</name>
<dbReference type="Pfam" id="PF01740">
    <property type="entry name" value="STAS"/>
    <property type="match status" value="1"/>
</dbReference>
<accession>A0A0H3A951</accession>
<organism evidence="4 5">
    <name type="scientific">Nitratidesulfovibrio vulgaris (strain DP4)</name>
    <name type="common">Desulfovibrio vulgaris</name>
    <dbReference type="NCBI Taxonomy" id="391774"/>
    <lineage>
        <taxon>Bacteria</taxon>
        <taxon>Pseudomonadati</taxon>
        <taxon>Thermodesulfobacteriota</taxon>
        <taxon>Desulfovibrionia</taxon>
        <taxon>Desulfovibrionales</taxon>
        <taxon>Desulfovibrionaceae</taxon>
        <taxon>Nitratidesulfovibrio</taxon>
    </lineage>
</organism>
<dbReference type="GO" id="GO:0043856">
    <property type="term" value="F:anti-sigma factor antagonist activity"/>
    <property type="evidence" value="ECO:0007669"/>
    <property type="project" value="InterPro"/>
</dbReference>
<dbReference type="InterPro" id="IPR036513">
    <property type="entry name" value="STAS_dom_sf"/>
</dbReference>
<evidence type="ECO:0000313" key="4">
    <source>
        <dbReference type="EMBL" id="ABM28647.1"/>
    </source>
</evidence>
<dbReference type="PANTHER" id="PTHR33495">
    <property type="entry name" value="ANTI-SIGMA FACTOR ANTAGONIST TM_1081-RELATED-RELATED"/>
    <property type="match status" value="1"/>
</dbReference>
<evidence type="ECO:0000313" key="5">
    <source>
        <dbReference type="Proteomes" id="UP000009173"/>
    </source>
</evidence>
<dbReference type="EMBL" id="CP000527">
    <property type="protein sequence ID" value="ABM28647.1"/>
    <property type="molecule type" value="Genomic_DNA"/>
</dbReference>
<feature type="domain" description="STAS" evidence="3">
    <location>
        <begin position="2"/>
        <end position="112"/>
    </location>
</feature>
<protein>
    <recommendedName>
        <fullName evidence="2">Anti-sigma factor antagonist</fullName>
    </recommendedName>
</protein>
<dbReference type="InterPro" id="IPR002645">
    <property type="entry name" value="STAS_dom"/>
</dbReference>
<comment type="similarity">
    <text evidence="1 2">Belongs to the anti-sigma-factor antagonist family.</text>
</comment>
<dbReference type="HOGENOM" id="CLU_115403_7_1_7"/>
<dbReference type="Proteomes" id="UP000009173">
    <property type="component" value="Chromosome"/>
</dbReference>
<reference evidence="5" key="1">
    <citation type="journal article" date="2009" name="Environ. Microbiol.">
        <title>Contribution of mobile genetic elements to Desulfovibrio vulgaris genome plasticity.</title>
        <authorList>
            <person name="Walker C.B."/>
            <person name="Stolyar S."/>
            <person name="Chivian D."/>
            <person name="Pinel N."/>
            <person name="Gabster J.A."/>
            <person name="Dehal P.S."/>
            <person name="He Z."/>
            <person name="Yang Z.K."/>
            <person name="Yen H.C."/>
            <person name="Zhou J."/>
            <person name="Wall J.D."/>
            <person name="Hazen T.C."/>
            <person name="Arkin A.P."/>
            <person name="Stahl D.A."/>
        </authorList>
    </citation>
    <scope>NUCLEOTIDE SEQUENCE [LARGE SCALE GENOMIC DNA]</scope>
    <source>
        <strain evidence="5">DP4</strain>
    </source>
</reference>
<dbReference type="AlphaFoldDB" id="A0A0H3A951"/>
<gene>
    <name evidence="4" type="ordered locus">Dvul_1630</name>
</gene>
<dbReference type="SUPFAM" id="SSF52091">
    <property type="entry name" value="SpoIIaa-like"/>
    <property type="match status" value="1"/>
</dbReference>
<dbReference type="NCBIfam" id="TIGR00377">
    <property type="entry name" value="ant_ant_sig"/>
    <property type="match status" value="1"/>
</dbReference>
<dbReference type="Gene3D" id="3.30.750.24">
    <property type="entry name" value="STAS domain"/>
    <property type="match status" value="1"/>
</dbReference>
<dbReference type="CDD" id="cd07043">
    <property type="entry name" value="STAS_anti-anti-sigma_factors"/>
    <property type="match status" value="1"/>
</dbReference>
<dbReference type="KEGG" id="dvl:Dvul_1630"/>
<dbReference type="RefSeq" id="WP_010938742.1">
    <property type="nucleotide sequence ID" value="NC_008751.1"/>
</dbReference>